<sequence>MSEEGAPPNKESVVKKSAYSQKKSVAEGLLDVGLLVANSSQLKALLDRGSSHSYYYALLVLLILSIIVQVVVGFLLLFLGTTEGDLEKDRRSNLMNNVVVALIFGIVVLNIVIGVFGVSV</sequence>
<keyword evidence="9" id="KW-1185">Reference proteome</keyword>
<dbReference type="PANTHER" id="PTHR12316">
    <property type="entry name" value="NINJURIN-RELATED"/>
    <property type="match status" value="1"/>
</dbReference>
<evidence type="ECO:0000313" key="9">
    <source>
        <dbReference type="Proteomes" id="UP000005408"/>
    </source>
</evidence>
<keyword evidence="3 7" id="KW-0812">Transmembrane</keyword>
<dbReference type="Proteomes" id="UP000005408">
    <property type="component" value="Unassembled WGS sequence"/>
</dbReference>
<evidence type="ECO:0000256" key="4">
    <source>
        <dbReference type="ARBA" id="ARBA00022889"/>
    </source>
</evidence>
<dbReference type="AlphaFoldDB" id="A0A8W8M0X1"/>
<feature type="transmembrane region" description="Helical" evidence="7">
    <location>
        <begin position="54"/>
        <end position="78"/>
    </location>
</feature>
<evidence type="ECO:0000256" key="5">
    <source>
        <dbReference type="ARBA" id="ARBA00022989"/>
    </source>
</evidence>
<dbReference type="EnsemblMetazoa" id="G31066.3">
    <property type="protein sequence ID" value="G31066.3:cds"/>
    <property type="gene ID" value="G31066"/>
</dbReference>
<dbReference type="GO" id="GO:0007155">
    <property type="term" value="P:cell adhesion"/>
    <property type="evidence" value="ECO:0007669"/>
    <property type="project" value="UniProtKB-KW"/>
</dbReference>
<evidence type="ECO:0008006" key="10">
    <source>
        <dbReference type="Google" id="ProtNLM"/>
    </source>
</evidence>
<dbReference type="EnsemblMetazoa" id="G31066.2">
    <property type="protein sequence ID" value="G31066.2:cds"/>
    <property type="gene ID" value="G31066"/>
</dbReference>
<proteinExistence type="inferred from homology"/>
<dbReference type="InterPro" id="IPR007007">
    <property type="entry name" value="Ninjurin"/>
</dbReference>
<dbReference type="GO" id="GO:0042246">
    <property type="term" value="P:tissue regeneration"/>
    <property type="evidence" value="ECO:0007669"/>
    <property type="project" value="InterPro"/>
</dbReference>
<protein>
    <recommendedName>
        <fullName evidence="10">Ninjurin-1</fullName>
    </recommendedName>
</protein>
<evidence type="ECO:0000256" key="7">
    <source>
        <dbReference type="SAM" id="Phobius"/>
    </source>
</evidence>
<keyword evidence="5 7" id="KW-1133">Transmembrane helix</keyword>
<keyword evidence="4" id="KW-0130">Cell adhesion</keyword>
<comment type="subcellular location">
    <subcellularLocation>
        <location evidence="1">Membrane</location>
        <topology evidence="1">Multi-pass membrane protein</topology>
    </subcellularLocation>
</comment>
<name>A0A8W8M0X1_MAGGI</name>
<organism evidence="8 9">
    <name type="scientific">Magallana gigas</name>
    <name type="common">Pacific oyster</name>
    <name type="synonym">Crassostrea gigas</name>
    <dbReference type="NCBI Taxonomy" id="29159"/>
    <lineage>
        <taxon>Eukaryota</taxon>
        <taxon>Metazoa</taxon>
        <taxon>Spiralia</taxon>
        <taxon>Lophotrochozoa</taxon>
        <taxon>Mollusca</taxon>
        <taxon>Bivalvia</taxon>
        <taxon>Autobranchia</taxon>
        <taxon>Pteriomorphia</taxon>
        <taxon>Ostreida</taxon>
        <taxon>Ostreoidea</taxon>
        <taxon>Ostreidae</taxon>
        <taxon>Magallana</taxon>
    </lineage>
</organism>
<evidence type="ECO:0000256" key="3">
    <source>
        <dbReference type="ARBA" id="ARBA00022692"/>
    </source>
</evidence>
<dbReference type="PANTHER" id="PTHR12316:SF17">
    <property type="entry name" value="NINJURIN C, ISOFORM D"/>
    <property type="match status" value="1"/>
</dbReference>
<comment type="similarity">
    <text evidence="2">Belongs to the ninjurin family.</text>
</comment>
<reference evidence="8" key="1">
    <citation type="submission" date="2022-08" db="UniProtKB">
        <authorList>
            <consortium name="EnsemblMetazoa"/>
        </authorList>
    </citation>
    <scope>IDENTIFICATION</scope>
    <source>
        <strain evidence="8">05x7-T-G4-1.051#20</strain>
    </source>
</reference>
<dbReference type="GO" id="GO:0016020">
    <property type="term" value="C:membrane"/>
    <property type="evidence" value="ECO:0007669"/>
    <property type="project" value="UniProtKB-SubCell"/>
</dbReference>
<evidence type="ECO:0000256" key="1">
    <source>
        <dbReference type="ARBA" id="ARBA00004141"/>
    </source>
</evidence>
<feature type="transmembrane region" description="Helical" evidence="7">
    <location>
        <begin position="98"/>
        <end position="118"/>
    </location>
</feature>
<evidence type="ECO:0000256" key="2">
    <source>
        <dbReference type="ARBA" id="ARBA00008141"/>
    </source>
</evidence>
<dbReference type="EnsemblMetazoa" id="G31066.1">
    <property type="protein sequence ID" value="G31066.1:cds"/>
    <property type="gene ID" value="G31066"/>
</dbReference>
<keyword evidence="6 7" id="KW-0472">Membrane</keyword>
<evidence type="ECO:0000313" key="8">
    <source>
        <dbReference type="EnsemblMetazoa" id="G31066.3:cds"/>
    </source>
</evidence>
<dbReference type="Pfam" id="PF04923">
    <property type="entry name" value="Ninjurin"/>
    <property type="match status" value="1"/>
</dbReference>
<accession>A0A8W8M0X1</accession>
<evidence type="ECO:0000256" key="6">
    <source>
        <dbReference type="ARBA" id="ARBA00023136"/>
    </source>
</evidence>